<evidence type="ECO:0000259" key="10">
    <source>
        <dbReference type="PROSITE" id="PS50017"/>
    </source>
</evidence>
<protein>
    <submittedName>
        <fullName evidence="12">Tumor necrosis factor receptor superfamily member 27</fullName>
    </submittedName>
</protein>
<name>A0A210Q6A8_MIZYE</name>
<proteinExistence type="predicted"/>
<organism evidence="12 13">
    <name type="scientific">Mizuhopecten yessoensis</name>
    <name type="common">Japanese scallop</name>
    <name type="synonym">Patinopecten yessoensis</name>
    <dbReference type="NCBI Taxonomy" id="6573"/>
    <lineage>
        <taxon>Eukaryota</taxon>
        <taxon>Metazoa</taxon>
        <taxon>Spiralia</taxon>
        <taxon>Lophotrochozoa</taxon>
        <taxon>Mollusca</taxon>
        <taxon>Bivalvia</taxon>
        <taxon>Autobranchia</taxon>
        <taxon>Pteriomorphia</taxon>
        <taxon>Pectinida</taxon>
        <taxon>Pectinoidea</taxon>
        <taxon>Pectinidae</taxon>
        <taxon>Mizuhopecten</taxon>
    </lineage>
</organism>
<dbReference type="Gene3D" id="2.10.50.10">
    <property type="entry name" value="Tumor Necrosis Factor Receptor, subunit A, domain 2"/>
    <property type="match status" value="1"/>
</dbReference>
<dbReference type="Proteomes" id="UP000242188">
    <property type="component" value="Unassembled WGS sequence"/>
</dbReference>
<evidence type="ECO:0000313" key="13">
    <source>
        <dbReference type="Proteomes" id="UP000242188"/>
    </source>
</evidence>
<feature type="compositionally biased region" description="Low complexity" evidence="7">
    <location>
        <begin position="358"/>
        <end position="378"/>
    </location>
</feature>
<sequence>MDIKGTIVLLNVLALALALADNPVYRKFPCLMARNRYYHKQLNSCRPCDRCLPGEGIDSTAQVEVHEKFGALKCRSCLQCEPGTYNTRRAFKCKSCRDCAASGRTVKTACAPNRNAVCGKRIKVKTTITSEQVSILPTEQVSILPTHHPPSRDRQPDRIVKTDYRNDQHTVHTHINISALAVALVGIVVIIIIAVLGVAFYRTCYGGNRGCSLGQTNTVDDSQPIVTRSGSGHNTTSVVSEMQPQTPRPKRVADGINNNVYTTIEHEVGDKNACGIPYAEYRYTQHPFDQNSGTRYSTDSRAHGYYTAIRQEEHSSTRNTEHSNVLSSDVEEDAVPSIMVFNETSATTGRVNAVRYTATPMPSNTTGTTPSNNLPTNNGKRKTDRKDLEKFVCDVSKYIGTHETYQILGRHLNVSTTDIDIIKEEHEPLTERGYRTLRKWMECQPEAGIDDLKKGISDIGRKDILDKVRSRSY</sequence>
<dbReference type="EMBL" id="NEDP02004828">
    <property type="protein sequence ID" value="OWF44273.1"/>
    <property type="molecule type" value="Genomic_DNA"/>
</dbReference>
<evidence type="ECO:0000256" key="3">
    <source>
        <dbReference type="ARBA" id="ARBA00022737"/>
    </source>
</evidence>
<feature type="domain" description="Death" evidence="10">
    <location>
        <begin position="403"/>
        <end position="472"/>
    </location>
</feature>
<dbReference type="CDD" id="cd01670">
    <property type="entry name" value="Death"/>
    <property type="match status" value="1"/>
</dbReference>
<keyword evidence="8" id="KW-0812">Transmembrane</keyword>
<dbReference type="InterPro" id="IPR011029">
    <property type="entry name" value="DEATH-like_dom_sf"/>
</dbReference>
<evidence type="ECO:0000256" key="2">
    <source>
        <dbReference type="ARBA" id="ARBA00022729"/>
    </source>
</evidence>
<dbReference type="Pfam" id="PF00020">
    <property type="entry name" value="TNFR_c6"/>
    <property type="match status" value="1"/>
</dbReference>
<keyword evidence="1" id="KW-0053">Apoptosis</keyword>
<feature type="region of interest" description="Disordered" evidence="7">
    <location>
        <begin position="358"/>
        <end position="383"/>
    </location>
</feature>
<evidence type="ECO:0000256" key="9">
    <source>
        <dbReference type="SAM" id="SignalP"/>
    </source>
</evidence>
<feature type="domain" description="TNFR-Cys" evidence="11">
    <location>
        <begin position="79"/>
        <end position="118"/>
    </location>
</feature>
<feature type="signal peptide" evidence="9">
    <location>
        <begin position="1"/>
        <end position="20"/>
    </location>
</feature>
<accession>A0A210Q6A8</accession>
<comment type="caution">
    <text evidence="12">The sequence shown here is derived from an EMBL/GenBank/DDBJ whole genome shotgun (WGS) entry which is preliminary data.</text>
</comment>
<evidence type="ECO:0000259" key="11">
    <source>
        <dbReference type="PROSITE" id="PS50050"/>
    </source>
</evidence>
<feature type="compositionally biased region" description="Polar residues" evidence="7">
    <location>
        <begin position="228"/>
        <end position="245"/>
    </location>
</feature>
<keyword evidence="5" id="KW-0325">Glycoprotein</keyword>
<dbReference type="GO" id="GO:0007165">
    <property type="term" value="P:signal transduction"/>
    <property type="evidence" value="ECO:0007669"/>
    <property type="project" value="InterPro"/>
</dbReference>
<evidence type="ECO:0000256" key="1">
    <source>
        <dbReference type="ARBA" id="ARBA00022703"/>
    </source>
</evidence>
<dbReference type="Gene3D" id="1.10.533.10">
    <property type="entry name" value="Death Domain, Fas"/>
    <property type="match status" value="1"/>
</dbReference>
<dbReference type="InterPro" id="IPR000488">
    <property type="entry name" value="Death_dom"/>
</dbReference>
<feature type="transmembrane region" description="Helical" evidence="8">
    <location>
        <begin position="177"/>
        <end position="201"/>
    </location>
</feature>
<dbReference type="AlphaFoldDB" id="A0A210Q6A8"/>
<feature type="region of interest" description="Disordered" evidence="7">
    <location>
        <begin position="228"/>
        <end position="254"/>
    </location>
</feature>
<evidence type="ECO:0000256" key="8">
    <source>
        <dbReference type="SAM" id="Phobius"/>
    </source>
</evidence>
<feature type="repeat" description="TNFR-Cys" evidence="6">
    <location>
        <begin position="79"/>
        <end position="118"/>
    </location>
</feature>
<evidence type="ECO:0000313" key="12">
    <source>
        <dbReference type="EMBL" id="OWF44273.1"/>
    </source>
</evidence>
<dbReference type="PROSITE" id="PS00652">
    <property type="entry name" value="TNFR_NGFR_1"/>
    <property type="match status" value="1"/>
</dbReference>
<dbReference type="SMART" id="SM00208">
    <property type="entry name" value="TNFR"/>
    <property type="match status" value="1"/>
</dbReference>
<dbReference type="PROSITE" id="PS50050">
    <property type="entry name" value="TNFR_NGFR_2"/>
    <property type="match status" value="1"/>
</dbReference>
<dbReference type="SUPFAM" id="SSF47986">
    <property type="entry name" value="DEATH domain"/>
    <property type="match status" value="1"/>
</dbReference>
<keyword evidence="8" id="KW-1133">Transmembrane helix</keyword>
<evidence type="ECO:0000256" key="7">
    <source>
        <dbReference type="SAM" id="MobiDB-lite"/>
    </source>
</evidence>
<dbReference type="OrthoDB" id="6045435at2759"/>
<dbReference type="Pfam" id="PF00531">
    <property type="entry name" value="Death"/>
    <property type="match status" value="1"/>
</dbReference>
<comment type="caution">
    <text evidence="6">Lacks conserved residue(s) required for the propagation of feature annotation.</text>
</comment>
<keyword evidence="3" id="KW-0677">Repeat</keyword>
<keyword evidence="2 9" id="KW-0732">Signal</keyword>
<evidence type="ECO:0000256" key="4">
    <source>
        <dbReference type="ARBA" id="ARBA00023157"/>
    </source>
</evidence>
<keyword evidence="4" id="KW-1015">Disulfide bond</keyword>
<dbReference type="PROSITE" id="PS50017">
    <property type="entry name" value="DEATH_DOMAIN"/>
    <property type="match status" value="1"/>
</dbReference>
<dbReference type="InterPro" id="IPR001368">
    <property type="entry name" value="TNFR/NGFR_Cys_rich_reg"/>
</dbReference>
<feature type="chain" id="PRO_5012781186" evidence="9">
    <location>
        <begin position="21"/>
        <end position="473"/>
    </location>
</feature>
<reference evidence="12 13" key="1">
    <citation type="journal article" date="2017" name="Nat. Ecol. Evol.">
        <title>Scallop genome provides insights into evolution of bilaterian karyotype and development.</title>
        <authorList>
            <person name="Wang S."/>
            <person name="Zhang J."/>
            <person name="Jiao W."/>
            <person name="Li J."/>
            <person name="Xun X."/>
            <person name="Sun Y."/>
            <person name="Guo X."/>
            <person name="Huan P."/>
            <person name="Dong B."/>
            <person name="Zhang L."/>
            <person name="Hu X."/>
            <person name="Sun X."/>
            <person name="Wang J."/>
            <person name="Zhao C."/>
            <person name="Wang Y."/>
            <person name="Wang D."/>
            <person name="Huang X."/>
            <person name="Wang R."/>
            <person name="Lv J."/>
            <person name="Li Y."/>
            <person name="Zhang Z."/>
            <person name="Liu B."/>
            <person name="Lu W."/>
            <person name="Hui Y."/>
            <person name="Liang J."/>
            <person name="Zhou Z."/>
            <person name="Hou R."/>
            <person name="Li X."/>
            <person name="Liu Y."/>
            <person name="Li H."/>
            <person name="Ning X."/>
            <person name="Lin Y."/>
            <person name="Zhao L."/>
            <person name="Xing Q."/>
            <person name="Dou J."/>
            <person name="Li Y."/>
            <person name="Mao J."/>
            <person name="Guo H."/>
            <person name="Dou H."/>
            <person name="Li T."/>
            <person name="Mu C."/>
            <person name="Jiang W."/>
            <person name="Fu Q."/>
            <person name="Fu X."/>
            <person name="Miao Y."/>
            <person name="Liu J."/>
            <person name="Yu Q."/>
            <person name="Li R."/>
            <person name="Liao H."/>
            <person name="Li X."/>
            <person name="Kong Y."/>
            <person name="Jiang Z."/>
            <person name="Chourrout D."/>
            <person name="Li R."/>
            <person name="Bao Z."/>
        </authorList>
    </citation>
    <scope>NUCLEOTIDE SEQUENCE [LARGE SCALE GENOMIC DNA]</scope>
    <source>
        <strain evidence="12 13">PY_sf001</strain>
    </source>
</reference>
<evidence type="ECO:0000256" key="6">
    <source>
        <dbReference type="PROSITE-ProRule" id="PRU00206"/>
    </source>
</evidence>
<gene>
    <name evidence="12" type="ORF">KP79_PYT13182</name>
</gene>
<evidence type="ECO:0000256" key="5">
    <source>
        <dbReference type="ARBA" id="ARBA00023180"/>
    </source>
</evidence>
<keyword evidence="12" id="KW-0675">Receptor</keyword>
<keyword evidence="13" id="KW-1185">Reference proteome</keyword>
<dbReference type="GO" id="GO:0006915">
    <property type="term" value="P:apoptotic process"/>
    <property type="evidence" value="ECO:0007669"/>
    <property type="project" value="UniProtKB-KW"/>
</dbReference>
<keyword evidence="8" id="KW-0472">Membrane</keyword>